<evidence type="ECO:0000256" key="1">
    <source>
        <dbReference type="ARBA" id="ARBA00002307"/>
    </source>
</evidence>
<dbReference type="GO" id="GO:0075523">
    <property type="term" value="P:viral translational frameshifting"/>
    <property type="evidence" value="ECO:0007669"/>
    <property type="project" value="UniProtKB-KW"/>
</dbReference>
<evidence type="ECO:0000313" key="8">
    <source>
        <dbReference type="Proteomes" id="UP000736335"/>
    </source>
</evidence>
<evidence type="ECO:0000256" key="4">
    <source>
        <dbReference type="ARBA" id="ARBA00017712"/>
    </source>
</evidence>
<name>A0A9P6HRQ1_9AGAM</name>
<dbReference type="Proteomes" id="UP000736335">
    <property type="component" value="Unassembled WGS sequence"/>
</dbReference>
<organism evidence="7 8">
    <name type="scientific">Thelephora terrestris</name>
    <dbReference type="NCBI Taxonomy" id="56493"/>
    <lineage>
        <taxon>Eukaryota</taxon>
        <taxon>Fungi</taxon>
        <taxon>Dikarya</taxon>
        <taxon>Basidiomycota</taxon>
        <taxon>Agaricomycotina</taxon>
        <taxon>Agaricomycetes</taxon>
        <taxon>Thelephorales</taxon>
        <taxon>Thelephoraceae</taxon>
        <taxon>Thelephora</taxon>
    </lineage>
</organism>
<protein>
    <recommendedName>
        <fullName evidence="4">Ornithine decarboxylase antizyme</fullName>
    </recommendedName>
</protein>
<dbReference type="InterPro" id="IPR038581">
    <property type="entry name" value="ODC_AZ_sf"/>
</dbReference>
<dbReference type="EMBL" id="WIUZ02000001">
    <property type="protein sequence ID" value="KAF9792667.1"/>
    <property type="molecule type" value="Genomic_DNA"/>
</dbReference>
<dbReference type="InterPro" id="IPR016181">
    <property type="entry name" value="Acyl_CoA_acyltransferase"/>
</dbReference>
<evidence type="ECO:0000313" key="7">
    <source>
        <dbReference type="EMBL" id="KAF9792667.1"/>
    </source>
</evidence>
<dbReference type="PANTHER" id="PTHR10279:SF10">
    <property type="entry name" value="ORNITHINE DECARBOXYLASE ANTIZYME"/>
    <property type="match status" value="1"/>
</dbReference>
<evidence type="ECO:0000256" key="3">
    <source>
        <dbReference type="ARBA" id="ARBA00011486"/>
    </source>
</evidence>
<dbReference type="OrthoDB" id="5959761at2759"/>
<dbReference type="SUPFAM" id="SSF55729">
    <property type="entry name" value="Acyl-CoA N-acyltransferases (Nat)"/>
    <property type="match status" value="1"/>
</dbReference>
<dbReference type="AlphaFoldDB" id="A0A9P6HRQ1"/>
<evidence type="ECO:0000256" key="2">
    <source>
        <dbReference type="ARBA" id="ARBA00008796"/>
    </source>
</evidence>
<dbReference type="PANTHER" id="PTHR10279">
    <property type="entry name" value="ORNITHINE DECARBOXYLASE ANTIZYME"/>
    <property type="match status" value="1"/>
</dbReference>
<feature type="region of interest" description="Disordered" evidence="6">
    <location>
        <begin position="1"/>
        <end position="22"/>
    </location>
</feature>
<accession>A0A9P6HRQ1</accession>
<keyword evidence="8" id="KW-1185">Reference proteome</keyword>
<reference evidence="7" key="1">
    <citation type="journal article" date="2020" name="Nat. Commun.">
        <title>Large-scale genome sequencing of mycorrhizal fungi provides insights into the early evolution of symbiotic traits.</title>
        <authorList>
            <person name="Miyauchi S."/>
            <person name="Kiss E."/>
            <person name="Kuo A."/>
            <person name="Drula E."/>
            <person name="Kohler A."/>
            <person name="Sanchez-Garcia M."/>
            <person name="Morin E."/>
            <person name="Andreopoulos B."/>
            <person name="Barry K.W."/>
            <person name="Bonito G."/>
            <person name="Buee M."/>
            <person name="Carver A."/>
            <person name="Chen C."/>
            <person name="Cichocki N."/>
            <person name="Clum A."/>
            <person name="Culley D."/>
            <person name="Crous P.W."/>
            <person name="Fauchery L."/>
            <person name="Girlanda M."/>
            <person name="Hayes R.D."/>
            <person name="Keri Z."/>
            <person name="LaButti K."/>
            <person name="Lipzen A."/>
            <person name="Lombard V."/>
            <person name="Magnuson J."/>
            <person name="Maillard F."/>
            <person name="Murat C."/>
            <person name="Nolan M."/>
            <person name="Ohm R.A."/>
            <person name="Pangilinan J."/>
            <person name="Pereira M.F."/>
            <person name="Perotto S."/>
            <person name="Peter M."/>
            <person name="Pfister S."/>
            <person name="Riley R."/>
            <person name="Sitrit Y."/>
            <person name="Stielow J.B."/>
            <person name="Szollosi G."/>
            <person name="Zifcakova L."/>
            <person name="Stursova M."/>
            <person name="Spatafora J.W."/>
            <person name="Tedersoo L."/>
            <person name="Vaario L.M."/>
            <person name="Yamada A."/>
            <person name="Yan M."/>
            <person name="Wang P."/>
            <person name="Xu J."/>
            <person name="Bruns T."/>
            <person name="Baldrian P."/>
            <person name="Vilgalys R."/>
            <person name="Dunand C."/>
            <person name="Henrissat B."/>
            <person name="Grigoriev I.V."/>
            <person name="Hibbett D."/>
            <person name="Nagy L.G."/>
            <person name="Martin F.M."/>
        </authorList>
    </citation>
    <scope>NUCLEOTIDE SEQUENCE</scope>
    <source>
        <strain evidence="7">UH-Tt-Lm1</strain>
    </source>
</reference>
<feature type="region of interest" description="Disordered" evidence="6">
    <location>
        <begin position="68"/>
        <end position="178"/>
    </location>
</feature>
<sequence>MSNLTTTNSPNHPSSICPANGRQTVGDGAYPIDTTMRIVAVCHRHGHDDLYYYSTTFSGGPEVKLDGGFDVPNQKCPPDRGSSDWVTDSPAPIILSPTPSQSSLSSSHTSSYGSFLIQYPPTPPPEQDSSSSPPRYNISPPPPSVGPREIVHKQSIDSGLATPPHSPDKSDGVESGVSAISARQTKATLEFLTALFPRNALSAMPYAQGVSVSSPNLGTVFDGVILDLPGKPKTLYIDGKNAQHFSLRESIVALLDLADEQLDCAALVIALEKSTKDLGGLLHSLMYVGGSVVTKPPFHVDPVYVLVGLEI</sequence>
<keyword evidence="5" id="KW-0688">Ribosomal frameshifting</keyword>
<feature type="compositionally biased region" description="Low complexity" evidence="6">
    <location>
        <begin position="127"/>
        <end position="138"/>
    </location>
</feature>
<dbReference type="GO" id="GO:0005737">
    <property type="term" value="C:cytoplasm"/>
    <property type="evidence" value="ECO:0007669"/>
    <property type="project" value="TreeGrafter"/>
</dbReference>
<gene>
    <name evidence="7" type="ORF">BJ322DRAFT_998356</name>
</gene>
<reference evidence="7" key="2">
    <citation type="submission" date="2020-11" db="EMBL/GenBank/DDBJ databases">
        <authorList>
            <consortium name="DOE Joint Genome Institute"/>
            <person name="Kuo A."/>
            <person name="Miyauchi S."/>
            <person name="Kiss E."/>
            <person name="Drula E."/>
            <person name="Kohler A."/>
            <person name="Sanchez-Garcia M."/>
            <person name="Andreopoulos B."/>
            <person name="Barry K.W."/>
            <person name="Bonito G."/>
            <person name="Buee M."/>
            <person name="Carver A."/>
            <person name="Chen C."/>
            <person name="Cichocki N."/>
            <person name="Clum A."/>
            <person name="Culley D."/>
            <person name="Crous P.W."/>
            <person name="Fauchery L."/>
            <person name="Girlanda M."/>
            <person name="Hayes R."/>
            <person name="Keri Z."/>
            <person name="Labutti K."/>
            <person name="Lipzen A."/>
            <person name="Lombard V."/>
            <person name="Magnuson J."/>
            <person name="Maillard F."/>
            <person name="Morin E."/>
            <person name="Murat C."/>
            <person name="Nolan M."/>
            <person name="Ohm R."/>
            <person name="Pangilinan J."/>
            <person name="Pereira M."/>
            <person name="Perotto S."/>
            <person name="Peter M."/>
            <person name="Riley R."/>
            <person name="Sitrit Y."/>
            <person name="Stielow B."/>
            <person name="Szollosi G."/>
            <person name="Zifcakova L."/>
            <person name="Stursova M."/>
            <person name="Spatafora J.W."/>
            <person name="Tedersoo L."/>
            <person name="Vaario L.-M."/>
            <person name="Yamada A."/>
            <person name="Yan M."/>
            <person name="Wang P."/>
            <person name="Xu J."/>
            <person name="Bruns T."/>
            <person name="Baldrian P."/>
            <person name="Vilgalys R."/>
            <person name="Henrissat B."/>
            <person name="Grigoriev I.V."/>
            <person name="Hibbett D."/>
            <person name="Nagy L.G."/>
            <person name="Martin F.M."/>
        </authorList>
    </citation>
    <scope>NUCLEOTIDE SEQUENCE</scope>
    <source>
        <strain evidence="7">UH-Tt-Lm1</strain>
    </source>
</reference>
<comment type="function">
    <text evidence="1">Ornithine decarboxylase (ODC) antizyme protein that negatively regulates ODC activity and intracellular polyamine biosynthesis in response to increased intracellular polyamine levels. Binds to ODC monomers, inhibiting the assembly of the functional ODC homodimer, and targets the monomers for ubiquitin-independent proteolytic destruction by the 26S proteasome.</text>
</comment>
<evidence type="ECO:0000256" key="5">
    <source>
        <dbReference type="ARBA" id="ARBA00022758"/>
    </source>
</evidence>
<feature type="compositionally biased region" description="Polar residues" evidence="6">
    <location>
        <begin position="1"/>
        <end position="14"/>
    </location>
</feature>
<dbReference type="GO" id="GO:0008073">
    <property type="term" value="F:ornithine decarboxylase inhibitor activity"/>
    <property type="evidence" value="ECO:0007669"/>
    <property type="project" value="InterPro"/>
</dbReference>
<comment type="subunit">
    <text evidence="3">Interacts with ODC and thereby sterically blocks ODC homodimerization.</text>
</comment>
<feature type="compositionally biased region" description="Low complexity" evidence="6">
    <location>
        <begin position="95"/>
        <end position="111"/>
    </location>
</feature>
<evidence type="ECO:0000256" key="6">
    <source>
        <dbReference type="SAM" id="MobiDB-lite"/>
    </source>
</evidence>
<comment type="caution">
    <text evidence="7">The sequence shown here is derived from an EMBL/GenBank/DDBJ whole genome shotgun (WGS) entry which is preliminary data.</text>
</comment>
<comment type="similarity">
    <text evidence="2">Belongs to the ODC antizyme family.</text>
</comment>
<dbReference type="GO" id="GO:0045732">
    <property type="term" value="P:positive regulation of protein catabolic process"/>
    <property type="evidence" value="ECO:0007669"/>
    <property type="project" value="TreeGrafter"/>
</dbReference>
<dbReference type="InterPro" id="IPR002993">
    <property type="entry name" value="ODC_AZ"/>
</dbReference>
<dbReference type="Gene3D" id="3.40.630.60">
    <property type="match status" value="1"/>
</dbReference>
<dbReference type="GO" id="GO:0005634">
    <property type="term" value="C:nucleus"/>
    <property type="evidence" value="ECO:0007669"/>
    <property type="project" value="TreeGrafter"/>
</dbReference>
<dbReference type="Pfam" id="PF02100">
    <property type="entry name" value="ODC_AZ"/>
    <property type="match status" value="1"/>
</dbReference>
<proteinExistence type="inferred from homology"/>